<feature type="compositionally biased region" description="Basic and acidic residues" evidence="1">
    <location>
        <begin position="229"/>
        <end position="238"/>
    </location>
</feature>
<evidence type="ECO:0000313" key="4">
    <source>
        <dbReference type="Proteomes" id="UP001213681"/>
    </source>
</evidence>
<accession>A0AAD6C911</accession>
<protein>
    <submittedName>
        <fullName evidence="3">Uncharacterized protein</fullName>
    </submittedName>
</protein>
<reference evidence="3" key="2">
    <citation type="journal article" date="2023" name="IMA Fungus">
        <title>Comparative genomic study of the Penicillium genus elucidates a diverse pangenome and 15 lateral gene transfer events.</title>
        <authorList>
            <person name="Petersen C."/>
            <person name="Sorensen T."/>
            <person name="Nielsen M.R."/>
            <person name="Sondergaard T.E."/>
            <person name="Sorensen J.L."/>
            <person name="Fitzpatrick D.A."/>
            <person name="Frisvad J.C."/>
            <person name="Nielsen K.L."/>
        </authorList>
    </citation>
    <scope>NUCLEOTIDE SEQUENCE</scope>
    <source>
        <strain evidence="3">IBT 16125</strain>
    </source>
</reference>
<feature type="chain" id="PRO_5042198309" evidence="2">
    <location>
        <begin position="17"/>
        <end position="671"/>
    </location>
</feature>
<dbReference type="GeneID" id="81597454"/>
<evidence type="ECO:0000256" key="1">
    <source>
        <dbReference type="SAM" id="MobiDB-lite"/>
    </source>
</evidence>
<feature type="region of interest" description="Disordered" evidence="1">
    <location>
        <begin position="214"/>
        <end position="238"/>
    </location>
</feature>
<keyword evidence="4" id="KW-1185">Reference proteome</keyword>
<name>A0AAD6C911_9EURO</name>
<organism evidence="3 4">
    <name type="scientific">Penicillium daleae</name>
    <dbReference type="NCBI Taxonomy" id="63821"/>
    <lineage>
        <taxon>Eukaryota</taxon>
        <taxon>Fungi</taxon>
        <taxon>Dikarya</taxon>
        <taxon>Ascomycota</taxon>
        <taxon>Pezizomycotina</taxon>
        <taxon>Eurotiomycetes</taxon>
        <taxon>Eurotiomycetidae</taxon>
        <taxon>Eurotiales</taxon>
        <taxon>Aspergillaceae</taxon>
        <taxon>Penicillium</taxon>
    </lineage>
</organism>
<proteinExistence type="predicted"/>
<evidence type="ECO:0000313" key="3">
    <source>
        <dbReference type="EMBL" id="KAJ5455565.1"/>
    </source>
</evidence>
<feature type="signal peptide" evidence="2">
    <location>
        <begin position="1"/>
        <end position="16"/>
    </location>
</feature>
<dbReference type="Proteomes" id="UP001213681">
    <property type="component" value="Unassembled WGS sequence"/>
</dbReference>
<sequence>MRSLIVTSFLISAAMAWPVEVPPQETEPPTRVEERGVGQVAAIIPTTTGQIGINPVLVVPVETTGPYNKFFSDYVDDKGNWKAKDTEHITQVQVTTKDNKPTTATVTAPVAIMTGPNGDLDILMAPKLQSQLGDMMGRRCLHARRSEKQQLIKALNDAVKDIQFLSQDVLKALGQPATAQQAQMVANGMGAVSLVWMAFHVYVKDHLPLAFGIRDPPKNNLPTTESPPEEPKKCPADAPKGKDAPVCNDCKGKDHVCQDGKYKYCKCLDEIKPTFYPFDQGWFTAQADALKYALAHMDDKPKVTCSDTGYSKAVAVDVSFVNSLADKFCKGDSKKERHVTLAGNDISSDAYKKYTFDLTYNPPKDVNEECDTDCPGAIKAMTAGCEGLDSHSVQRGANVTLPCGATYSYEINIPDHPDQADITCANGGDYSKAIDVDVSFFKRMAENFCGGDLTKNPKKDLTSDDIKSSAYKGYKFHFETDSRTDCLPDCKATFDNIAPKCEGLNSHSIQPSGSAKFACGTSFSYKIEKPDQPPPTTTPGDKLGSLQCHGANDFGKHADISPDWQNSYTGWACAGTAIPDNVMDEKSSPIVWQTKTNDAPYYYSISWVNGCRGPKQSPWAPLGGQTFPDSNDQITCQKLLRTDFTDCNNGGVGGYRDAGCLRYEFKAQYTK</sequence>
<dbReference type="AlphaFoldDB" id="A0AAD6C911"/>
<dbReference type="RefSeq" id="XP_056767938.1">
    <property type="nucleotide sequence ID" value="XM_056907211.1"/>
</dbReference>
<comment type="caution">
    <text evidence="3">The sequence shown here is derived from an EMBL/GenBank/DDBJ whole genome shotgun (WGS) entry which is preliminary data.</text>
</comment>
<evidence type="ECO:0000256" key="2">
    <source>
        <dbReference type="SAM" id="SignalP"/>
    </source>
</evidence>
<dbReference type="EMBL" id="JAPVEA010000004">
    <property type="protein sequence ID" value="KAJ5455565.1"/>
    <property type="molecule type" value="Genomic_DNA"/>
</dbReference>
<reference evidence="3" key="1">
    <citation type="submission" date="2022-12" db="EMBL/GenBank/DDBJ databases">
        <authorList>
            <person name="Petersen C."/>
        </authorList>
    </citation>
    <scope>NUCLEOTIDE SEQUENCE</scope>
    <source>
        <strain evidence="3">IBT 16125</strain>
    </source>
</reference>
<gene>
    <name evidence="3" type="ORF">N7458_003829</name>
</gene>
<keyword evidence="2" id="KW-0732">Signal</keyword>